<dbReference type="OrthoDB" id="2096046at201174"/>
<organism evidence="1 2">
    <name type="scientific">Streptomyces xanthophaeus</name>
    <dbReference type="NCBI Taxonomy" id="67385"/>
    <lineage>
        <taxon>Bacteria</taxon>
        <taxon>Bacillati</taxon>
        <taxon>Actinomycetota</taxon>
        <taxon>Actinomycetes</taxon>
        <taxon>Kitasatosporales</taxon>
        <taxon>Streptomycetaceae</taxon>
        <taxon>Streptomyces</taxon>
    </lineage>
</organism>
<name>A0A919GS33_9ACTN</name>
<reference evidence="1" key="1">
    <citation type="submission" date="2020-09" db="EMBL/GenBank/DDBJ databases">
        <title>Whole genome shotgun sequence of Streptomyces xanthophaeus NBRC 12829.</title>
        <authorList>
            <person name="Komaki H."/>
            <person name="Tamura T."/>
        </authorList>
    </citation>
    <scope>NUCLEOTIDE SEQUENCE</scope>
    <source>
        <strain evidence="1">NBRC 12829</strain>
    </source>
</reference>
<dbReference type="AlphaFoldDB" id="A0A919GS33"/>
<dbReference type="EMBL" id="BNEE01000003">
    <property type="protein sequence ID" value="GHI83056.1"/>
    <property type="molecule type" value="Genomic_DNA"/>
</dbReference>
<keyword evidence="2" id="KW-1185">Reference proteome</keyword>
<accession>A0A919GS33</accession>
<protein>
    <submittedName>
        <fullName evidence="1">Uncharacterized protein</fullName>
    </submittedName>
</protein>
<dbReference type="Proteomes" id="UP000600026">
    <property type="component" value="Unassembled WGS sequence"/>
</dbReference>
<proteinExistence type="predicted"/>
<evidence type="ECO:0000313" key="2">
    <source>
        <dbReference type="Proteomes" id="UP000600026"/>
    </source>
</evidence>
<dbReference type="RefSeq" id="WP_031142761.1">
    <property type="nucleotide sequence ID" value="NZ_BNEE01000003.1"/>
</dbReference>
<comment type="caution">
    <text evidence="1">The sequence shown here is derived from an EMBL/GenBank/DDBJ whole genome shotgun (WGS) entry which is preliminary data.</text>
</comment>
<evidence type="ECO:0000313" key="1">
    <source>
        <dbReference type="EMBL" id="GHI83056.1"/>
    </source>
</evidence>
<sequence length="59" mass="6541">MQSYRVSDGDAVLVQETIIGPQMDPKLGHLPGVVTQVEIMEFGDRARLIPVDPPRELPK</sequence>
<gene>
    <name evidence="1" type="ORF">Sxan_04200</name>
</gene>